<protein>
    <submittedName>
        <fullName evidence="3">Spy/CpxP family protein refolding chaperone</fullName>
    </submittedName>
</protein>
<comment type="caution">
    <text evidence="3">The sequence shown here is derived from an EMBL/GenBank/DDBJ whole genome shotgun (WGS) entry which is preliminary data.</text>
</comment>
<name>A0A9D1JML0_9BACT</name>
<dbReference type="Proteomes" id="UP000823928">
    <property type="component" value="Unassembled WGS sequence"/>
</dbReference>
<reference evidence="3" key="2">
    <citation type="journal article" date="2021" name="PeerJ">
        <title>Extensive microbial diversity within the chicken gut microbiome revealed by metagenomics and culture.</title>
        <authorList>
            <person name="Gilroy R."/>
            <person name="Ravi A."/>
            <person name="Getino M."/>
            <person name="Pursley I."/>
            <person name="Horton D.L."/>
            <person name="Alikhan N.F."/>
            <person name="Baker D."/>
            <person name="Gharbi K."/>
            <person name="Hall N."/>
            <person name="Watson M."/>
            <person name="Adriaenssens E.M."/>
            <person name="Foster-Nyarko E."/>
            <person name="Jarju S."/>
            <person name="Secka A."/>
            <person name="Antonio M."/>
            <person name="Oren A."/>
            <person name="Chaudhuri R.R."/>
            <person name="La Ragione R."/>
            <person name="Hildebrand F."/>
            <person name="Pallen M.J."/>
        </authorList>
    </citation>
    <scope>NUCLEOTIDE SEQUENCE</scope>
    <source>
        <strain evidence="3">6276</strain>
    </source>
</reference>
<gene>
    <name evidence="3" type="ORF">IAC10_05235</name>
</gene>
<sequence length="203" mass="23454">MKKTLILASLLAFAVSTQCFAAETQPAEVVKPAQSVERPAPPEMHRPPRKPDCKKAEFEKRLKLTDEQKAKAKEIRMKGHEEMKPVMEAIKAKRQEIETVKLSRIAPQMQQEKIDKLKAEIRELKKQAHELRMKNMQEFESILTKKQLKELKKMKEEGRKRFEKEFKKHHGNSMRPPFGPPPADGDRPDFPPPPPAPHNDEAK</sequence>
<dbReference type="GO" id="GO:0042597">
    <property type="term" value="C:periplasmic space"/>
    <property type="evidence" value="ECO:0007669"/>
    <property type="project" value="InterPro"/>
</dbReference>
<evidence type="ECO:0000313" key="3">
    <source>
        <dbReference type="EMBL" id="HIS36018.1"/>
    </source>
</evidence>
<dbReference type="Gene3D" id="1.20.120.1490">
    <property type="match status" value="1"/>
</dbReference>
<feature type="region of interest" description="Disordered" evidence="1">
    <location>
        <begin position="153"/>
        <end position="203"/>
    </location>
</feature>
<dbReference type="Pfam" id="PF07813">
    <property type="entry name" value="LTXXQ"/>
    <property type="match status" value="1"/>
</dbReference>
<accession>A0A9D1JML0</accession>
<proteinExistence type="predicted"/>
<keyword evidence="2" id="KW-0732">Signal</keyword>
<organism evidence="3 4">
    <name type="scientific">Candidatus Scatousia excrementigallinarum</name>
    <dbReference type="NCBI Taxonomy" id="2840935"/>
    <lineage>
        <taxon>Bacteria</taxon>
        <taxon>Candidatus Scatousia</taxon>
    </lineage>
</organism>
<dbReference type="AlphaFoldDB" id="A0A9D1JML0"/>
<feature type="compositionally biased region" description="Basic and acidic residues" evidence="1">
    <location>
        <begin position="153"/>
        <end position="166"/>
    </location>
</feature>
<dbReference type="EMBL" id="DVIU01000111">
    <property type="protein sequence ID" value="HIS36018.1"/>
    <property type="molecule type" value="Genomic_DNA"/>
</dbReference>
<feature type="signal peptide" evidence="2">
    <location>
        <begin position="1"/>
        <end position="21"/>
    </location>
</feature>
<dbReference type="InterPro" id="IPR012899">
    <property type="entry name" value="LTXXQ"/>
</dbReference>
<evidence type="ECO:0000256" key="1">
    <source>
        <dbReference type="SAM" id="MobiDB-lite"/>
    </source>
</evidence>
<evidence type="ECO:0000256" key="2">
    <source>
        <dbReference type="SAM" id="SignalP"/>
    </source>
</evidence>
<feature type="region of interest" description="Disordered" evidence="1">
    <location>
        <begin position="28"/>
        <end position="53"/>
    </location>
</feature>
<evidence type="ECO:0000313" key="4">
    <source>
        <dbReference type="Proteomes" id="UP000823928"/>
    </source>
</evidence>
<feature type="chain" id="PRO_5039348039" evidence="2">
    <location>
        <begin position="22"/>
        <end position="203"/>
    </location>
</feature>
<reference evidence="3" key="1">
    <citation type="submission" date="2020-10" db="EMBL/GenBank/DDBJ databases">
        <authorList>
            <person name="Gilroy R."/>
        </authorList>
    </citation>
    <scope>NUCLEOTIDE SEQUENCE</scope>
    <source>
        <strain evidence="3">6276</strain>
    </source>
</reference>
<feature type="compositionally biased region" description="Basic and acidic residues" evidence="1">
    <location>
        <begin position="43"/>
        <end position="53"/>
    </location>
</feature>